<evidence type="ECO:0000313" key="2">
    <source>
        <dbReference type="Proteomes" id="UP000234456"/>
    </source>
</evidence>
<accession>A0A2N4TXV9</accession>
<dbReference type="RefSeq" id="WP_102064942.1">
    <property type="nucleotide sequence ID" value="NZ_PKQE01000001.1"/>
</dbReference>
<gene>
    <name evidence="1" type="ORF">C0Q88_07580</name>
</gene>
<organism evidence="1 2">
    <name type="scientific">Ralstonia pickettii</name>
    <name type="common">Burkholderia pickettii</name>
    <dbReference type="NCBI Taxonomy" id="329"/>
    <lineage>
        <taxon>Bacteria</taxon>
        <taxon>Pseudomonadati</taxon>
        <taxon>Pseudomonadota</taxon>
        <taxon>Betaproteobacteria</taxon>
        <taxon>Burkholderiales</taxon>
        <taxon>Burkholderiaceae</taxon>
        <taxon>Ralstonia</taxon>
    </lineage>
</organism>
<reference evidence="1 2" key="1">
    <citation type="submission" date="2017-12" db="EMBL/GenBank/DDBJ databases">
        <title>Draft genome sequence of Ralstonia pickettii 52.</title>
        <authorList>
            <person name="Zheng B."/>
        </authorList>
    </citation>
    <scope>NUCLEOTIDE SEQUENCE [LARGE SCALE GENOMIC DNA]</scope>
    <source>
        <strain evidence="1 2">52</strain>
    </source>
</reference>
<dbReference type="Proteomes" id="UP000234456">
    <property type="component" value="Unassembled WGS sequence"/>
</dbReference>
<dbReference type="EMBL" id="PKQE01000001">
    <property type="protein sequence ID" value="PLC44531.1"/>
    <property type="molecule type" value="Genomic_DNA"/>
</dbReference>
<name>A0A2N4TXV9_RALPI</name>
<dbReference type="AlphaFoldDB" id="A0A2N4TXV9"/>
<protein>
    <submittedName>
        <fullName evidence="1">Uncharacterized protein</fullName>
    </submittedName>
</protein>
<evidence type="ECO:0000313" key="1">
    <source>
        <dbReference type="EMBL" id="PLC44531.1"/>
    </source>
</evidence>
<proteinExistence type="predicted"/>
<sequence>MITEQRKSELQQKGFFVEDMEKVWGPGWWSGNFRWMRKDSDEFQDGDTSDSEDAAWVDADRYAKELCL</sequence>
<comment type="caution">
    <text evidence="1">The sequence shown here is derived from an EMBL/GenBank/DDBJ whole genome shotgun (WGS) entry which is preliminary data.</text>
</comment>